<dbReference type="RefSeq" id="XP_034254486.1">
    <property type="nucleotide sequence ID" value="XM_034398595.1"/>
</dbReference>
<dbReference type="Gene3D" id="2.20.25.240">
    <property type="match status" value="1"/>
</dbReference>
<feature type="domain" description="FLYWCH-type" evidence="5">
    <location>
        <begin position="46"/>
        <end position="91"/>
    </location>
</feature>
<protein>
    <submittedName>
        <fullName evidence="8">Uncharacterized protein LOC117653153</fullName>
    </submittedName>
</protein>
<evidence type="ECO:0000256" key="3">
    <source>
        <dbReference type="ARBA" id="ARBA00022833"/>
    </source>
</evidence>
<dbReference type="InterPro" id="IPR018289">
    <property type="entry name" value="MULE_transposase_dom"/>
</dbReference>
<reference evidence="8" key="1">
    <citation type="submission" date="2025-08" db="UniProtKB">
        <authorList>
            <consortium name="RefSeq"/>
        </authorList>
    </citation>
    <scope>IDENTIFICATION</scope>
    <source>
        <tissue evidence="8">Total insect</tissue>
    </source>
</reference>
<proteinExistence type="predicted"/>
<dbReference type="Proteomes" id="UP000515158">
    <property type="component" value="Unplaced"/>
</dbReference>
<evidence type="ECO:0000256" key="4">
    <source>
        <dbReference type="SAM" id="SignalP"/>
    </source>
</evidence>
<dbReference type="PANTHER" id="PTHR47160">
    <property type="entry name" value="PUTATIVE-RELATED"/>
    <property type="match status" value="1"/>
</dbReference>
<dbReference type="AlphaFoldDB" id="A0A6P9AFX1"/>
<keyword evidence="3" id="KW-0862">Zinc</keyword>
<dbReference type="OrthoDB" id="90756at2759"/>
<feature type="domain" description="MULE transposase" evidence="6">
    <location>
        <begin position="219"/>
        <end position="310"/>
    </location>
</feature>
<evidence type="ECO:0000256" key="1">
    <source>
        <dbReference type="ARBA" id="ARBA00022723"/>
    </source>
</evidence>
<evidence type="ECO:0000259" key="5">
    <source>
        <dbReference type="Pfam" id="PF04500"/>
    </source>
</evidence>
<accession>A0A6P9AFX1</accession>
<dbReference type="Pfam" id="PF10551">
    <property type="entry name" value="MULE"/>
    <property type="match status" value="1"/>
</dbReference>
<organism evidence="8">
    <name type="scientific">Thrips palmi</name>
    <name type="common">Melon thrips</name>
    <dbReference type="NCBI Taxonomy" id="161013"/>
    <lineage>
        <taxon>Eukaryota</taxon>
        <taxon>Metazoa</taxon>
        <taxon>Ecdysozoa</taxon>
        <taxon>Arthropoda</taxon>
        <taxon>Hexapoda</taxon>
        <taxon>Insecta</taxon>
        <taxon>Pterygota</taxon>
        <taxon>Neoptera</taxon>
        <taxon>Paraneoptera</taxon>
        <taxon>Thysanoptera</taxon>
        <taxon>Terebrantia</taxon>
        <taxon>Thripoidea</taxon>
        <taxon>Thripidae</taxon>
        <taxon>Thrips</taxon>
    </lineage>
</organism>
<keyword evidence="7" id="KW-1185">Reference proteome</keyword>
<keyword evidence="2" id="KW-0863">Zinc-finger</keyword>
<evidence type="ECO:0000256" key="2">
    <source>
        <dbReference type="ARBA" id="ARBA00022771"/>
    </source>
</evidence>
<dbReference type="InParanoid" id="A0A6P9AFX1"/>
<keyword evidence="4" id="KW-0732">Signal</keyword>
<dbReference type="InterPro" id="IPR007588">
    <property type="entry name" value="Znf_FLYWCH"/>
</dbReference>
<dbReference type="PANTHER" id="PTHR47160:SF10">
    <property type="entry name" value="MULE TRANSPOSASE DOMAIN-CONTAINING PROTEIN"/>
    <property type="match status" value="1"/>
</dbReference>
<name>A0A6P9AFX1_THRPL</name>
<dbReference type="KEGG" id="tpal:117653153"/>
<dbReference type="GO" id="GO:0008270">
    <property type="term" value="F:zinc ion binding"/>
    <property type="evidence" value="ECO:0007669"/>
    <property type="project" value="UniProtKB-KW"/>
</dbReference>
<feature type="signal peptide" evidence="4">
    <location>
        <begin position="1"/>
        <end position="24"/>
    </location>
</feature>
<evidence type="ECO:0000313" key="8">
    <source>
        <dbReference type="RefSeq" id="XP_034254486.1"/>
    </source>
</evidence>
<keyword evidence="1" id="KW-0479">Metal-binding</keyword>
<evidence type="ECO:0000259" key="6">
    <source>
        <dbReference type="Pfam" id="PF10551"/>
    </source>
</evidence>
<sequence length="519" mass="60795">MRWSISASFTLLLALNLLNFFCDAVRLIREQGFRGNTYFYHTGEGSHAYHYQLETQSSIYFKCVQAYKLKCGGRAVLRLGGNFRTTQPHNHRPSPDLVGERHFRANVLNQVRDARYVSFQDILDEARRNLRYSRRVRSRMNMRKLRTPMYRARMASFPPLPQTLRELTQVLLQNPRISKTVDGEQNIYAGSIDANDGSHHVLFVSPRMREVLQQVTILQGDGTFRARPSTPPSAQCFTLVTTYRDAIIPIAWVLMERKSYEGYMAVFRLLKHLCPNLNPEVVITDWEAGQQRAWRNSFPNATIQGCLWHLGRAFIKKARALGLLRYRHAFPDVLEFIRKACAISLLPDNLYEEAMDVLKRRARNVNLVSAYLVRHFFTYVETKWLGMPHRRSYMNFWRCVHRTNNSCESHNRMLRKAVGAYRPNVYAFIEALSRLEHNADLDYNYMRNEGGDARPARRWKSVYTDRRLEALSNDLEEDIFHNREETIWNFLQQGSRLIEGAMNDHVQREVAARRRRPAQ</sequence>
<gene>
    <name evidence="8" type="primary">LOC117653153</name>
</gene>
<dbReference type="GeneID" id="117653153"/>
<dbReference type="Pfam" id="PF04500">
    <property type="entry name" value="FLYWCH"/>
    <property type="match status" value="1"/>
</dbReference>
<feature type="chain" id="PRO_5027807509" evidence="4">
    <location>
        <begin position="25"/>
        <end position="519"/>
    </location>
</feature>
<evidence type="ECO:0000313" key="7">
    <source>
        <dbReference type="Proteomes" id="UP000515158"/>
    </source>
</evidence>